<dbReference type="EMBL" id="MU267898">
    <property type="protein sequence ID" value="KAH7907516.1"/>
    <property type="molecule type" value="Genomic_DNA"/>
</dbReference>
<proteinExistence type="predicted"/>
<gene>
    <name evidence="1" type="ORF">BJ138DRAFT_1104274</name>
</gene>
<name>A0ACB8A2R4_9AGAM</name>
<evidence type="ECO:0000313" key="1">
    <source>
        <dbReference type="EMBL" id="KAH7907516.1"/>
    </source>
</evidence>
<comment type="caution">
    <text evidence="1">The sequence shown here is derived from an EMBL/GenBank/DDBJ whole genome shotgun (WGS) entry which is preliminary data.</text>
</comment>
<evidence type="ECO:0000313" key="2">
    <source>
        <dbReference type="Proteomes" id="UP000790377"/>
    </source>
</evidence>
<organism evidence="1 2">
    <name type="scientific">Hygrophoropsis aurantiaca</name>
    <dbReference type="NCBI Taxonomy" id="72124"/>
    <lineage>
        <taxon>Eukaryota</taxon>
        <taxon>Fungi</taxon>
        <taxon>Dikarya</taxon>
        <taxon>Basidiomycota</taxon>
        <taxon>Agaricomycotina</taxon>
        <taxon>Agaricomycetes</taxon>
        <taxon>Agaricomycetidae</taxon>
        <taxon>Boletales</taxon>
        <taxon>Coniophorineae</taxon>
        <taxon>Hygrophoropsidaceae</taxon>
        <taxon>Hygrophoropsis</taxon>
    </lineage>
</organism>
<dbReference type="Proteomes" id="UP000790377">
    <property type="component" value="Unassembled WGS sequence"/>
</dbReference>
<protein>
    <submittedName>
        <fullName evidence="1">Uncharacterized protein</fullName>
    </submittedName>
</protein>
<reference evidence="1" key="1">
    <citation type="journal article" date="2021" name="New Phytol.">
        <title>Evolutionary innovations through gain and loss of genes in the ectomycorrhizal Boletales.</title>
        <authorList>
            <person name="Wu G."/>
            <person name="Miyauchi S."/>
            <person name="Morin E."/>
            <person name="Kuo A."/>
            <person name="Drula E."/>
            <person name="Varga T."/>
            <person name="Kohler A."/>
            <person name="Feng B."/>
            <person name="Cao Y."/>
            <person name="Lipzen A."/>
            <person name="Daum C."/>
            <person name="Hundley H."/>
            <person name="Pangilinan J."/>
            <person name="Johnson J."/>
            <person name="Barry K."/>
            <person name="LaButti K."/>
            <person name="Ng V."/>
            <person name="Ahrendt S."/>
            <person name="Min B."/>
            <person name="Choi I.G."/>
            <person name="Park H."/>
            <person name="Plett J.M."/>
            <person name="Magnuson J."/>
            <person name="Spatafora J.W."/>
            <person name="Nagy L.G."/>
            <person name="Henrissat B."/>
            <person name="Grigoriev I.V."/>
            <person name="Yang Z.L."/>
            <person name="Xu J."/>
            <person name="Martin F.M."/>
        </authorList>
    </citation>
    <scope>NUCLEOTIDE SEQUENCE</scope>
    <source>
        <strain evidence="1">ATCC 28755</strain>
    </source>
</reference>
<accession>A0ACB8A2R4</accession>
<sequence length="305" mass="33891">MLQYKQLSAWITVDDDTALEPYGIETSPDTNTVTCWIVSEAGKKFSVNWKDCAPSRQSDTDGVVHLDGQHCGGVVTLRTSSLHTKKSRVRLSPTLSRDIMFSNVQLTDDDAYLERSNADLGEVKLSLWHGVRTGDSTHNSVREVTETHKVHERTKKAGAHCVGFGDVVTTEPIRFSKFARSTTQPAATFIFKYRGYDLLRANGIIPPPSPQKSSITPPSESTKNASGSAAAESSQAENEDDDDDTEREISTLKRKLELLESRRKNSNGGRDRASQPRDRPIKRVKVKREHPRRICVPSGEVIDLT</sequence>
<keyword evidence="2" id="KW-1185">Reference proteome</keyword>